<organism evidence="2 3">
    <name type="scientific">Lophiostoma macrostomum CBS 122681</name>
    <dbReference type="NCBI Taxonomy" id="1314788"/>
    <lineage>
        <taxon>Eukaryota</taxon>
        <taxon>Fungi</taxon>
        <taxon>Dikarya</taxon>
        <taxon>Ascomycota</taxon>
        <taxon>Pezizomycotina</taxon>
        <taxon>Dothideomycetes</taxon>
        <taxon>Pleosporomycetidae</taxon>
        <taxon>Pleosporales</taxon>
        <taxon>Lophiostomataceae</taxon>
        <taxon>Lophiostoma</taxon>
    </lineage>
</organism>
<dbReference type="EMBL" id="MU004322">
    <property type="protein sequence ID" value="KAF2657778.1"/>
    <property type="molecule type" value="Genomic_DNA"/>
</dbReference>
<evidence type="ECO:0000256" key="1">
    <source>
        <dbReference type="SAM" id="MobiDB-lite"/>
    </source>
</evidence>
<protein>
    <submittedName>
        <fullName evidence="2">Uncharacterized protein</fullName>
    </submittedName>
</protein>
<feature type="compositionally biased region" description="Polar residues" evidence="1">
    <location>
        <begin position="1"/>
        <end position="26"/>
    </location>
</feature>
<evidence type="ECO:0000313" key="3">
    <source>
        <dbReference type="Proteomes" id="UP000799324"/>
    </source>
</evidence>
<reference evidence="2" key="1">
    <citation type="journal article" date="2020" name="Stud. Mycol.">
        <title>101 Dothideomycetes genomes: a test case for predicting lifestyles and emergence of pathogens.</title>
        <authorList>
            <person name="Haridas S."/>
            <person name="Albert R."/>
            <person name="Binder M."/>
            <person name="Bloem J."/>
            <person name="Labutti K."/>
            <person name="Salamov A."/>
            <person name="Andreopoulos B."/>
            <person name="Baker S."/>
            <person name="Barry K."/>
            <person name="Bills G."/>
            <person name="Bluhm B."/>
            <person name="Cannon C."/>
            <person name="Castanera R."/>
            <person name="Culley D."/>
            <person name="Daum C."/>
            <person name="Ezra D."/>
            <person name="Gonzalez J."/>
            <person name="Henrissat B."/>
            <person name="Kuo A."/>
            <person name="Liang C."/>
            <person name="Lipzen A."/>
            <person name="Lutzoni F."/>
            <person name="Magnuson J."/>
            <person name="Mondo S."/>
            <person name="Nolan M."/>
            <person name="Ohm R."/>
            <person name="Pangilinan J."/>
            <person name="Park H.-J."/>
            <person name="Ramirez L."/>
            <person name="Alfaro M."/>
            <person name="Sun H."/>
            <person name="Tritt A."/>
            <person name="Yoshinaga Y."/>
            <person name="Zwiers L.-H."/>
            <person name="Turgeon B."/>
            <person name="Goodwin S."/>
            <person name="Spatafora J."/>
            <person name="Crous P."/>
            <person name="Grigoriev I."/>
        </authorList>
    </citation>
    <scope>NUCLEOTIDE SEQUENCE</scope>
    <source>
        <strain evidence="2">CBS 122681</strain>
    </source>
</reference>
<accession>A0A6A6TFL5</accession>
<feature type="region of interest" description="Disordered" evidence="1">
    <location>
        <begin position="1"/>
        <end position="28"/>
    </location>
</feature>
<proteinExistence type="predicted"/>
<keyword evidence="3" id="KW-1185">Reference proteome</keyword>
<dbReference type="Proteomes" id="UP000799324">
    <property type="component" value="Unassembled WGS sequence"/>
</dbReference>
<dbReference type="AlphaFoldDB" id="A0A6A6TFL5"/>
<evidence type="ECO:0000313" key="2">
    <source>
        <dbReference type="EMBL" id="KAF2657778.1"/>
    </source>
</evidence>
<name>A0A6A6TFL5_9PLEO</name>
<sequence>MHATFLGTQPSHNLVSKSSLPRSSVTRRTEPSILLPLPFGYLTASVRSETLKSDPKIRFKVSTYPDLSASTRSDRHYLPQALLSLRNMGKKKSKTSIRVSGLNDAAGFKPTID</sequence>
<gene>
    <name evidence="2" type="ORF">K491DRAFT_316557</name>
</gene>